<keyword evidence="2" id="KW-1185">Reference proteome</keyword>
<accession>A0ABR1BYY3</accession>
<evidence type="ECO:0000313" key="1">
    <source>
        <dbReference type="EMBL" id="KAK6731503.1"/>
    </source>
</evidence>
<sequence length="85" mass="9345">MGHSCRPRHRLVKKACARGAPAVQPCSYEFSISRDSHCFAFCIFGMSKLVLRYRAESGASGLPGNVAFTYRNQISTHAPPLTICL</sequence>
<name>A0ABR1BYY3_NECAM</name>
<comment type="caution">
    <text evidence="1">The sequence shown here is derived from an EMBL/GenBank/DDBJ whole genome shotgun (WGS) entry which is preliminary data.</text>
</comment>
<proteinExistence type="predicted"/>
<evidence type="ECO:0000313" key="2">
    <source>
        <dbReference type="Proteomes" id="UP001303046"/>
    </source>
</evidence>
<organism evidence="1 2">
    <name type="scientific">Necator americanus</name>
    <name type="common">Human hookworm</name>
    <dbReference type="NCBI Taxonomy" id="51031"/>
    <lineage>
        <taxon>Eukaryota</taxon>
        <taxon>Metazoa</taxon>
        <taxon>Ecdysozoa</taxon>
        <taxon>Nematoda</taxon>
        <taxon>Chromadorea</taxon>
        <taxon>Rhabditida</taxon>
        <taxon>Rhabditina</taxon>
        <taxon>Rhabditomorpha</taxon>
        <taxon>Strongyloidea</taxon>
        <taxon>Ancylostomatidae</taxon>
        <taxon>Bunostominae</taxon>
        <taxon>Necator</taxon>
    </lineage>
</organism>
<dbReference type="EMBL" id="JAVFWL010000001">
    <property type="protein sequence ID" value="KAK6731503.1"/>
    <property type="molecule type" value="Genomic_DNA"/>
</dbReference>
<dbReference type="Proteomes" id="UP001303046">
    <property type="component" value="Unassembled WGS sequence"/>
</dbReference>
<gene>
    <name evidence="1" type="primary">Necator_chrI.g3895</name>
    <name evidence="1" type="ORF">RB195_007766</name>
</gene>
<protein>
    <submittedName>
        <fullName evidence="1">Uncharacterized protein</fullName>
    </submittedName>
</protein>
<reference evidence="1 2" key="1">
    <citation type="submission" date="2023-08" db="EMBL/GenBank/DDBJ databases">
        <title>A Necator americanus chromosomal reference genome.</title>
        <authorList>
            <person name="Ilik V."/>
            <person name="Petrzelkova K.J."/>
            <person name="Pardy F."/>
            <person name="Fuh T."/>
            <person name="Niatou-Singa F.S."/>
            <person name="Gouil Q."/>
            <person name="Baker L."/>
            <person name="Ritchie M.E."/>
            <person name="Jex A.R."/>
            <person name="Gazzola D."/>
            <person name="Li H."/>
            <person name="Toshio Fujiwara R."/>
            <person name="Zhan B."/>
            <person name="Aroian R.V."/>
            <person name="Pafco B."/>
            <person name="Schwarz E.M."/>
        </authorList>
    </citation>
    <scope>NUCLEOTIDE SEQUENCE [LARGE SCALE GENOMIC DNA]</scope>
    <source>
        <strain evidence="1 2">Aroian</strain>
        <tissue evidence="1">Whole animal</tissue>
    </source>
</reference>